<keyword evidence="2" id="KW-1185">Reference proteome</keyword>
<organism evidence="1 2">
    <name type="scientific">Silvibacterium dinghuense</name>
    <dbReference type="NCBI Taxonomy" id="1560006"/>
    <lineage>
        <taxon>Bacteria</taxon>
        <taxon>Pseudomonadati</taxon>
        <taxon>Acidobacteriota</taxon>
        <taxon>Terriglobia</taxon>
        <taxon>Terriglobales</taxon>
        <taxon>Acidobacteriaceae</taxon>
        <taxon>Silvibacterium</taxon>
    </lineage>
</organism>
<comment type="caution">
    <text evidence="1">The sequence shown here is derived from an EMBL/GenBank/DDBJ whole genome shotgun (WGS) entry which is preliminary data.</text>
</comment>
<sequence length="77" mass="9012">MSSFRTCRPLLVDATQCHADQTITTDMGFRHVRRGEWIIKGEDGECYVVDDAFFQRTFLPLQTYPWETTEESRNYGS</sequence>
<name>A0A4Q1SIA3_9BACT</name>
<dbReference type="Proteomes" id="UP000290253">
    <property type="component" value="Unassembled WGS sequence"/>
</dbReference>
<dbReference type="RefSeq" id="WP_129206893.1">
    <property type="nucleotide sequence ID" value="NZ_BMGU01000001.1"/>
</dbReference>
<dbReference type="OrthoDB" id="121684at2"/>
<dbReference type="AlphaFoldDB" id="A0A4Q1SIA3"/>
<protein>
    <submittedName>
        <fullName evidence="1">Uncharacterized protein</fullName>
    </submittedName>
</protein>
<evidence type="ECO:0000313" key="2">
    <source>
        <dbReference type="Proteomes" id="UP000290253"/>
    </source>
</evidence>
<accession>A0A4Q1SIA3</accession>
<evidence type="ECO:0000313" key="1">
    <source>
        <dbReference type="EMBL" id="RXS97113.1"/>
    </source>
</evidence>
<gene>
    <name evidence="1" type="ORF">ESZ00_04120</name>
</gene>
<dbReference type="EMBL" id="SDMK01000001">
    <property type="protein sequence ID" value="RXS97113.1"/>
    <property type="molecule type" value="Genomic_DNA"/>
</dbReference>
<proteinExistence type="predicted"/>
<reference evidence="1 2" key="1">
    <citation type="journal article" date="2016" name="Int. J. Syst. Evol. Microbiol.">
        <title>Acidipila dinghuensis sp. nov., an acidobacterium isolated from forest soil.</title>
        <authorList>
            <person name="Jiang Y.W."/>
            <person name="Wang J."/>
            <person name="Chen M.H."/>
            <person name="Lv Y.Y."/>
            <person name="Qiu L.H."/>
        </authorList>
    </citation>
    <scope>NUCLEOTIDE SEQUENCE [LARGE SCALE GENOMIC DNA]</scope>
    <source>
        <strain evidence="1 2">DHOF10</strain>
    </source>
</reference>